<name>A0AAD4RYA6_9MAGN</name>
<evidence type="ECO:0000256" key="6">
    <source>
        <dbReference type="ARBA" id="ARBA00022723"/>
    </source>
</evidence>
<comment type="cofactor">
    <cofactor evidence="1">
        <name>Zn(2+)</name>
        <dbReference type="ChEBI" id="CHEBI:29105"/>
    </cofactor>
</comment>
<evidence type="ECO:0000256" key="8">
    <source>
        <dbReference type="ARBA" id="ARBA00022833"/>
    </source>
</evidence>
<feature type="chain" id="PRO_5041956738" description="Calcineurin-like phosphoesterase domain-containing protein" evidence="11">
    <location>
        <begin position="27"/>
        <end position="385"/>
    </location>
</feature>
<dbReference type="Proteomes" id="UP001202328">
    <property type="component" value="Unassembled WGS sequence"/>
</dbReference>
<keyword evidence="8" id="KW-0862">Zinc</keyword>
<dbReference type="GO" id="GO:0046872">
    <property type="term" value="F:metal ion binding"/>
    <property type="evidence" value="ECO:0007669"/>
    <property type="project" value="UniProtKB-KW"/>
</dbReference>
<evidence type="ECO:0000256" key="2">
    <source>
        <dbReference type="ARBA" id="ARBA00004613"/>
    </source>
</evidence>
<dbReference type="SUPFAM" id="SSF56300">
    <property type="entry name" value="Metallo-dependent phosphatases"/>
    <property type="match status" value="1"/>
</dbReference>
<evidence type="ECO:0000313" key="13">
    <source>
        <dbReference type="EMBL" id="KAI3842758.1"/>
    </source>
</evidence>
<dbReference type="InterPro" id="IPR004843">
    <property type="entry name" value="Calcineurin-like_PHP"/>
</dbReference>
<keyword evidence="7 11" id="KW-0732">Signal</keyword>
<dbReference type="Pfam" id="PF00149">
    <property type="entry name" value="Metallophos"/>
    <property type="match status" value="1"/>
</dbReference>
<accession>A0AAD4RYA6</accession>
<feature type="signal peptide" evidence="11">
    <location>
        <begin position="1"/>
        <end position="26"/>
    </location>
</feature>
<comment type="caution">
    <text evidence="13">The sequence shown here is derived from an EMBL/GenBank/DDBJ whole genome shotgun (WGS) entry which is preliminary data.</text>
</comment>
<evidence type="ECO:0000256" key="9">
    <source>
        <dbReference type="ARBA" id="ARBA00023004"/>
    </source>
</evidence>
<comment type="subcellular location">
    <subcellularLocation>
        <location evidence="2">Secreted</location>
    </subcellularLocation>
</comment>
<evidence type="ECO:0000256" key="5">
    <source>
        <dbReference type="ARBA" id="ARBA00022525"/>
    </source>
</evidence>
<keyword evidence="10" id="KW-0325">Glycoprotein</keyword>
<comment type="similarity">
    <text evidence="3">Belongs to the metallophosphoesterase superfamily. Purple acid phosphatase family.</text>
</comment>
<proteinExistence type="inferred from homology"/>
<dbReference type="PIRSF" id="PIRSF030250">
    <property type="entry name" value="Ptase_At2g46880"/>
    <property type="match status" value="1"/>
</dbReference>
<evidence type="ECO:0000256" key="1">
    <source>
        <dbReference type="ARBA" id="ARBA00001947"/>
    </source>
</evidence>
<dbReference type="PANTHER" id="PTHR32440">
    <property type="entry name" value="PHOSPHATASE DCR2-RELATED-RELATED"/>
    <property type="match status" value="1"/>
</dbReference>
<dbReference type="EMBL" id="JAJJMB010017052">
    <property type="protein sequence ID" value="KAI3842758.1"/>
    <property type="molecule type" value="Genomic_DNA"/>
</dbReference>
<evidence type="ECO:0000313" key="14">
    <source>
        <dbReference type="Proteomes" id="UP001202328"/>
    </source>
</evidence>
<dbReference type="InterPro" id="IPR029052">
    <property type="entry name" value="Metallo-depent_PP-like"/>
</dbReference>
<evidence type="ECO:0000256" key="10">
    <source>
        <dbReference type="ARBA" id="ARBA00023180"/>
    </source>
</evidence>
<sequence>MVVPLLTHHLLFSLCLCLIQLQSISSKSIIPPPPSLRFDKNGKFKILQVADMHYADGISTPCEDVLPDQFKGCSDLNTTQFLNRMIKAESPDFIVFTGDNIFGFDATDAVKSLNAAFAPAIESGIPWAAVLGNHDQESTLSREGVMKHIVTMQHTLSQLNPSSPDTVDGFGNYNLEVGGVDGSILQNKSILNLYFLDSGDYSTVRSIQGYGWIKTSQQIWFQQTSLKLQKAYTNKPGAQKAPAPGLAYFHIPLPEYASFDSSNFTGVKQEGISSASVNSGFFTTMVESGDVKAVFVGHDHVNDFCGELTGIHLCYAGGFGYHAYGKAGWDRRARVVLATLEKTEKGGWGDVKSIRTWKHLDDEHLTPTDAQVLWTKSSVSKSLQS</sequence>
<evidence type="ECO:0000256" key="3">
    <source>
        <dbReference type="ARBA" id="ARBA00008723"/>
    </source>
</evidence>
<dbReference type="GO" id="GO:0016788">
    <property type="term" value="F:hydrolase activity, acting on ester bonds"/>
    <property type="evidence" value="ECO:0007669"/>
    <property type="project" value="TreeGrafter"/>
</dbReference>
<dbReference type="Gene3D" id="3.60.21.10">
    <property type="match status" value="1"/>
</dbReference>
<dbReference type="CDD" id="cd07383">
    <property type="entry name" value="MPP_Dcr2"/>
    <property type="match status" value="1"/>
</dbReference>
<dbReference type="GO" id="GO:0005737">
    <property type="term" value="C:cytoplasm"/>
    <property type="evidence" value="ECO:0007669"/>
    <property type="project" value="TreeGrafter"/>
</dbReference>
<comment type="subunit">
    <text evidence="4">Homodimer.</text>
</comment>
<keyword evidence="6" id="KW-0479">Metal-binding</keyword>
<evidence type="ECO:0000259" key="12">
    <source>
        <dbReference type="Pfam" id="PF00149"/>
    </source>
</evidence>
<reference evidence="13" key="1">
    <citation type="submission" date="2022-04" db="EMBL/GenBank/DDBJ databases">
        <title>A functionally conserved STORR gene fusion in Papaver species that diverged 16.8 million years ago.</title>
        <authorList>
            <person name="Catania T."/>
        </authorList>
    </citation>
    <scope>NUCLEOTIDE SEQUENCE</scope>
    <source>
        <strain evidence="13">S-188037</strain>
    </source>
</reference>
<protein>
    <recommendedName>
        <fullName evidence="12">Calcineurin-like phosphoesterase domain-containing protein</fullName>
    </recommendedName>
</protein>
<keyword evidence="5" id="KW-0964">Secreted</keyword>
<keyword evidence="14" id="KW-1185">Reference proteome</keyword>
<feature type="domain" description="Calcineurin-like phosphoesterase" evidence="12">
    <location>
        <begin position="44"/>
        <end position="301"/>
    </location>
</feature>
<keyword evidence="9" id="KW-0408">Iron</keyword>
<organism evidence="13 14">
    <name type="scientific">Papaver atlanticum</name>
    <dbReference type="NCBI Taxonomy" id="357466"/>
    <lineage>
        <taxon>Eukaryota</taxon>
        <taxon>Viridiplantae</taxon>
        <taxon>Streptophyta</taxon>
        <taxon>Embryophyta</taxon>
        <taxon>Tracheophyta</taxon>
        <taxon>Spermatophyta</taxon>
        <taxon>Magnoliopsida</taxon>
        <taxon>Ranunculales</taxon>
        <taxon>Papaveraceae</taxon>
        <taxon>Papaveroideae</taxon>
        <taxon>Papaver</taxon>
    </lineage>
</organism>
<gene>
    <name evidence="13" type="ORF">MKW98_015425</name>
</gene>
<dbReference type="PANTHER" id="PTHR32440:SF0">
    <property type="entry name" value="PHOSPHATASE DCR2-RELATED"/>
    <property type="match status" value="1"/>
</dbReference>
<dbReference type="FunFam" id="3.60.21.10:FF:000038">
    <property type="entry name" value="Probable inactive purple acid phosphatase 29"/>
    <property type="match status" value="1"/>
</dbReference>
<evidence type="ECO:0000256" key="4">
    <source>
        <dbReference type="ARBA" id="ARBA00011738"/>
    </source>
</evidence>
<dbReference type="InterPro" id="IPR011230">
    <property type="entry name" value="PAP14/16/28/29"/>
</dbReference>
<dbReference type="GO" id="GO:0005576">
    <property type="term" value="C:extracellular region"/>
    <property type="evidence" value="ECO:0007669"/>
    <property type="project" value="UniProtKB-SubCell"/>
</dbReference>
<evidence type="ECO:0000256" key="7">
    <source>
        <dbReference type="ARBA" id="ARBA00022729"/>
    </source>
</evidence>
<evidence type="ECO:0000256" key="11">
    <source>
        <dbReference type="SAM" id="SignalP"/>
    </source>
</evidence>
<dbReference type="AlphaFoldDB" id="A0AAD4RYA6"/>